<dbReference type="OMA" id="FSASIWT"/>
<protein>
    <recommendedName>
        <fullName evidence="1">Heterokaryon incompatibility domain-containing protein</fullName>
    </recommendedName>
</protein>
<dbReference type="InterPro" id="IPR010730">
    <property type="entry name" value="HET"/>
</dbReference>
<reference evidence="2 3" key="1">
    <citation type="journal article" date="2011" name="Genome Biol.">
        <title>Comparative genome sequence analysis underscores mycoparasitism as the ancestral life style of Trichoderma.</title>
        <authorList>
            <person name="Kubicek C.P."/>
            <person name="Herrera-Estrella A."/>
            <person name="Seidl-Seiboth V."/>
            <person name="Martinez D.A."/>
            <person name="Druzhinina I.S."/>
            <person name="Thon M."/>
            <person name="Zeilinger S."/>
            <person name="Casas-Flores S."/>
            <person name="Horwitz B.A."/>
            <person name="Mukherjee P.K."/>
            <person name="Mukherjee M."/>
            <person name="Kredics L."/>
            <person name="Alcaraz L.D."/>
            <person name="Aerts A."/>
            <person name="Antal Z."/>
            <person name="Atanasova L."/>
            <person name="Cervantes-Badillo M.G."/>
            <person name="Challacombe J."/>
            <person name="Chertkov O."/>
            <person name="McCluskey K."/>
            <person name="Coulpier F."/>
            <person name="Deshpande N."/>
            <person name="von Doehren H."/>
            <person name="Ebbole D.J."/>
            <person name="Esquivel-Naranjo E.U."/>
            <person name="Fekete E."/>
            <person name="Flipphi M."/>
            <person name="Glaser F."/>
            <person name="Gomez-Rodriguez E.Y."/>
            <person name="Gruber S."/>
            <person name="Han C."/>
            <person name="Henrissat B."/>
            <person name="Hermosa R."/>
            <person name="Hernandez-Onate M."/>
            <person name="Karaffa L."/>
            <person name="Kosti I."/>
            <person name="Le Crom S."/>
            <person name="Lindquist E."/>
            <person name="Lucas S."/>
            <person name="Luebeck M."/>
            <person name="Luebeck P.S."/>
            <person name="Margeot A."/>
            <person name="Metz B."/>
            <person name="Misra M."/>
            <person name="Nevalainen H."/>
            <person name="Omann M."/>
            <person name="Packer N."/>
            <person name="Perrone G."/>
            <person name="Uresti-Rivera E.E."/>
            <person name="Salamov A."/>
            <person name="Schmoll M."/>
            <person name="Seiboth B."/>
            <person name="Shapiro H."/>
            <person name="Sukno S."/>
            <person name="Tamayo-Ramos J.A."/>
            <person name="Tisch D."/>
            <person name="Wiest A."/>
            <person name="Wilkinson H.H."/>
            <person name="Zhang M."/>
            <person name="Coutinho P.M."/>
            <person name="Kenerley C.M."/>
            <person name="Monte E."/>
            <person name="Baker S.E."/>
            <person name="Grigoriev I.V."/>
        </authorList>
    </citation>
    <scope>NUCLEOTIDE SEQUENCE [LARGE SCALE GENOMIC DNA]</scope>
    <source>
        <strain evidence="3">Gv29-8 / FGSC 10586</strain>
    </source>
</reference>
<proteinExistence type="predicted"/>
<evidence type="ECO:0000259" key="1">
    <source>
        <dbReference type="Pfam" id="PF06985"/>
    </source>
</evidence>
<dbReference type="Proteomes" id="UP000007115">
    <property type="component" value="Unassembled WGS sequence"/>
</dbReference>
<sequence>MDRTYNALPKLPNQRSIRLIKLHGAANRDDEIYIDLATVSLENPPSYEVLSYTWGDQIPDQVVYTGGGKLYITKNVQAVMKELRLKPGKSRYLWIDAICINQDDIAEKNSQVAMMAEIYKKATRVNIWLGESNQLSRSIFMSSRLFTLPLAPVLWIERKILYLDSPTDSRSRKTSFVCDMVHTCFFSASIWT</sequence>
<dbReference type="InterPro" id="IPR052895">
    <property type="entry name" value="HetReg/Transcr_Mod"/>
</dbReference>
<evidence type="ECO:0000313" key="2">
    <source>
        <dbReference type="EMBL" id="EHK20930.1"/>
    </source>
</evidence>
<dbReference type="PANTHER" id="PTHR24148:SF79">
    <property type="entry name" value="HETEROKARYON INCOMPATIBILITY DOMAIN-CONTAINING PROTEIN"/>
    <property type="match status" value="1"/>
</dbReference>
<dbReference type="InParanoid" id="G9MWZ7"/>
<dbReference type="VEuPathDB" id="FungiDB:TRIVIDRAFT_51242"/>
<name>G9MWZ7_HYPVG</name>
<dbReference type="OrthoDB" id="4899362at2759"/>
<dbReference type="EMBL" id="ABDF02000076">
    <property type="protein sequence ID" value="EHK20930.1"/>
    <property type="molecule type" value="Genomic_DNA"/>
</dbReference>
<dbReference type="RefSeq" id="XP_013955126.1">
    <property type="nucleotide sequence ID" value="XM_014099651.1"/>
</dbReference>
<comment type="caution">
    <text evidence="2">The sequence shown here is derived from an EMBL/GenBank/DDBJ whole genome shotgun (WGS) entry which is preliminary data.</text>
</comment>
<organism evidence="2 3">
    <name type="scientific">Hypocrea virens (strain Gv29-8 / FGSC 10586)</name>
    <name type="common">Gliocladium virens</name>
    <name type="synonym">Trichoderma virens</name>
    <dbReference type="NCBI Taxonomy" id="413071"/>
    <lineage>
        <taxon>Eukaryota</taxon>
        <taxon>Fungi</taxon>
        <taxon>Dikarya</taxon>
        <taxon>Ascomycota</taxon>
        <taxon>Pezizomycotina</taxon>
        <taxon>Sordariomycetes</taxon>
        <taxon>Hypocreomycetidae</taxon>
        <taxon>Hypocreales</taxon>
        <taxon>Hypocreaceae</taxon>
        <taxon>Trichoderma</taxon>
    </lineage>
</organism>
<evidence type="ECO:0000313" key="3">
    <source>
        <dbReference type="Proteomes" id="UP000007115"/>
    </source>
</evidence>
<dbReference type="AlphaFoldDB" id="G9MWZ7"/>
<dbReference type="Pfam" id="PF06985">
    <property type="entry name" value="HET"/>
    <property type="match status" value="1"/>
</dbReference>
<keyword evidence="3" id="KW-1185">Reference proteome</keyword>
<dbReference type="HOGENOM" id="CLU_004184_6_2_1"/>
<dbReference type="GeneID" id="25795080"/>
<dbReference type="PANTHER" id="PTHR24148">
    <property type="entry name" value="ANKYRIN REPEAT DOMAIN-CONTAINING PROTEIN 39 HOMOLOG-RELATED"/>
    <property type="match status" value="1"/>
</dbReference>
<dbReference type="eggNOG" id="ENOG502T4AM">
    <property type="taxonomic scope" value="Eukaryota"/>
</dbReference>
<gene>
    <name evidence="2" type="ORF">TRIVIDRAFT_51242</name>
</gene>
<feature type="domain" description="Heterokaryon incompatibility" evidence="1">
    <location>
        <begin position="47"/>
        <end position="139"/>
    </location>
</feature>
<accession>G9MWZ7</accession>